<organism evidence="9 10">
    <name type="scientific">Ciona savignyi</name>
    <name type="common">Pacific transparent sea squirt</name>
    <dbReference type="NCBI Taxonomy" id="51511"/>
    <lineage>
        <taxon>Eukaryota</taxon>
        <taxon>Metazoa</taxon>
        <taxon>Chordata</taxon>
        <taxon>Tunicata</taxon>
        <taxon>Ascidiacea</taxon>
        <taxon>Phlebobranchia</taxon>
        <taxon>Cionidae</taxon>
        <taxon>Ciona</taxon>
    </lineage>
</organism>
<evidence type="ECO:0000259" key="8">
    <source>
        <dbReference type="PROSITE" id="PS50929"/>
    </source>
</evidence>
<dbReference type="GO" id="GO:0016020">
    <property type="term" value="C:membrane"/>
    <property type="evidence" value="ECO:0007669"/>
    <property type="project" value="InterPro"/>
</dbReference>
<evidence type="ECO:0000256" key="3">
    <source>
        <dbReference type="ARBA" id="ARBA00022741"/>
    </source>
</evidence>
<dbReference type="Proteomes" id="UP000007875">
    <property type="component" value="Unassembled WGS sequence"/>
</dbReference>
<keyword evidence="3" id="KW-0547">Nucleotide-binding</keyword>
<dbReference type="Gene3D" id="1.20.1560.10">
    <property type="entry name" value="ABC transporter type 1, transmembrane domain"/>
    <property type="match status" value="1"/>
</dbReference>
<dbReference type="InterPro" id="IPR036640">
    <property type="entry name" value="ABC1_TM_sf"/>
</dbReference>
<dbReference type="SUPFAM" id="SSF52540">
    <property type="entry name" value="P-loop containing nucleoside triphosphate hydrolases"/>
    <property type="match status" value="1"/>
</dbReference>
<feature type="transmembrane region" description="Helical" evidence="7">
    <location>
        <begin position="80"/>
        <end position="105"/>
    </location>
</feature>
<keyword evidence="6 7" id="KW-0472">Membrane</keyword>
<dbReference type="HOGENOM" id="CLU_1312629_0_0_1"/>
<dbReference type="GeneTree" id="ENSGT00940000166156"/>
<dbReference type="STRING" id="51511.ENSCSAVP00000009770"/>
<proteinExistence type="predicted"/>
<dbReference type="InterPro" id="IPR003439">
    <property type="entry name" value="ABC_transporter-like_ATP-bd"/>
</dbReference>
<dbReference type="Gene3D" id="3.40.50.300">
    <property type="entry name" value="P-loop containing nucleotide triphosphate hydrolases"/>
    <property type="match status" value="1"/>
</dbReference>
<evidence type="ECO:0000256" key="1">
    <source>
        <dbReference type="ARBA" id="ARBA00022448"/>
    </source>
</evidence>
<evidence type="ECO:0000313" key="10">
    <source>
        <dbReference type="Proteomes" id="UP000007875"/>
    </source>
</evidence>
<dbReference type="InterPro" id="IPR050173">
    <property type="entry name" value="ABC_transporter_C-like"/>
</dbReference>
<dbReference type="OMA" id="TAIVEIC"/>
<name>H2YWQ9_CIOSA</name>
<dbReference type="SUPFAM" id="SSF90123">
    <property type="entry name" value="ABC transporter transmembrane region"/>
    <property type="match status" value="1"/>
</dbReference>
<dbReference type="InterPro" id="IPR011527">
    <property type="entry name" value="ABC1_TM_dom"/>
</dbReference>
<keyword evidence="2 7" id="KW-0812">Transmembrane</keyword>
<feature type="transmembrane region" description="Helical" evidence="7">
    <location>
        <begin position="55"/>
        <end position="74"/>
    </location>
</feature>
<dbReference type="InParanoid" id="H2YWQ9"/>
<dbReference type="PANTHER" id="PTHR24223">
    <property type="entry name" value="ATP-BINDING CASSETTE SUB-FAMILY C"/>
    <property type="match status" value="1"/>
</dbReference>
<dbReference type="Pfam" id="PF00005">
    <property type="entry name" value="ABC_tran"/>
    <property type="match status" value="1"/>
</dbReference>
<reference evidence="9" key="2">
    <citation type="submission" date="2025-08" db="UniProtKB">
        <authorList>
            <consortium name="Ensembl"/>
        </authorList>
    </citation>
    <scope>IDENTIFICATION</scope>
</reference>
<feature type="domain" description="ABC transmembrane type-1" evidence="8">
    <location>
        <begin position="1"/>
        <end position="113"/>
    </location>
</feature>
<dbReference type="AlphaFoldDB" id="H2YWQ9"/>
<evidence type="ECO:0000256" key="4">
    <source>
        <dbReference type="ARBA" id="ARBA00022840"/>
    </source>
</evidence>
<dbReference type="GO" id="GO:0005524">
    <property type="term" value="F:ATP binding"/>
    <property type="evidence" value="ECO:0007669"/>
    <property type="project" value="UniProtKB-KW"/>
</dbReference>
<protein>
    <recommendedName>
        <fullName evidence="8">ABC transmembrane type-1 domain-containing protein</fullName>
    </recommendedName>
</protein>
<dbReference type="PROSITE" id="PS50929">
    <property type="entry name" value="ABC_TM1F"/>
    <property type="match status" value="1"/>
</dbReference>
<keyword evidence="1" id="KW-0813">Transport</keyword>
<sequence>MISHLTATLQGLSTIHAYDKTKDYVDRFIHLFVNHYQSIQAYWFSLQWITVRLEVINISTNFIVAILTAVAASYPAAFGFLASTAFAGLTLTFSFQITGLLQIFVRFLIELQAMYTSVERVRDYITNCPAEASGTSPLVSPPPSWPEYGRIKFQNVSMQYRDGLPQVLTDVNFEIQPKEKIGIVGRTGSGKSSLGVVLFRLVEVMSGRIE</sequence>
<evidence type="ECO:0000256" key="2">
    <source>
        <dbReference type="ARBA" id="ARBA00022692"/>
    </source>
</evidence>
<dbReference type="PANTHER" id="PTHR24223:SF447">
    <property type="entry name" value="MULTIDRUG RESISTANCE-ASSOCIATED PROTEIN 5"/>
    <property type="match status" value="1"/>
</dbReference>
<reference evidence="9" key="3">
    <citation type="submission" date="2025-09" db="UniProtKB">
        <authorList>
            <consortium name="Ensembl"/>
        </authorList>
    </citation>
    <scope>IDENTIFICATION</scope>
</reference>
<reference evidence="10" key="1">
    <citation type="submission" date="2003-08" db="EMBL/GenBank/DDBJ databases">
        <authorList>
            <person name="Birren B."/>
            <person name="Nusbaum C."/>
            <person name="Abebe A."/>
            <person name="Abouelleil A."/>
            <person name="Adekoya E."/>
            <person name="Ait-zahra M."/>
            <person name="Allen N."/>
            <person name="Allen T."/>
            <person name="An P."/>
            <person name="Anderson M."/>
            <person name="Anderson S."/>
            <person name="Arachchi H."/>
            <person name="Armbruster J."/>
            <person name="Bachantsang P."/>
            <person name="Baldwin J."/>
            <person name="Barry A."/>
            <person name="Bayul T."/>
            <person name="Blitshsteyn B."/>
            <person name="Bloom T."/>
            <person name="Blye J."/>
            <person name="Boguslavskiy L."/>
            <person name="Borowsky M."/>
            <person name="Boukhgalter B."/>
            <person name="Brunache A."/>
            <person name="Butler J."/>
            <person name="Calixte N."/>
            <person name="Calvo S."/>
            <person name="Camarata J."/>
            <person name="Campo K."/>
            <person name="Chang J."/>
            <person name="Cheshatsang Y."/>
            <person name="Citroen M."/>
            <person name="Collymore A."/>
            <person name="Considine T."/>
            <person name="Cook A."/>
            <person name="Cooke P."/>
            <person name="Corum B."/>
            <person name="Cuomo C."/>
            <person name="David R."/>
            <person name="Dawoe T."/>
            <person name="Degray S."/>
            <person name="Dodge S."/>
            <person name="Dooley K."/>
            <person name="Dorje P."/>
            <person name="Dorjee K."/>
            <person name="Dorris L."/>
            <person name="Duffey N."/>
            <person name="Dupes A."/>
            <person name="Elkins T."/>
            <person name="Engels R."/>
            <person name="Erickson J."/>
            <person name="Farina A."/>
            <person name="Faro S."/>
            <person name="Ferreira P."/>
            <person name="Fischer H."/>
            <person name="Fitzgerald M."/>
            <person name="Foley K."/>
            <person name="Gage D."/>
            <person name="Galagan J."/>
            <person name="Gearin G."/>
            <person name="Gnerre S."/>
            <person name="Gnirke A."/>
            <person name="Goyette A."/>
            <person name="Graham J."/>
            <person name="Grandbois E."/>
            <person name="Gyaltsen K."/>
            <person name="Hafez N."/>
            <person name="Hagopian D."/>
            <person name="Hagos B."/>
            <person name="Hall J."/>
            <person name="Hatcher B."/>
            <person name="Heller A."/>
            <person name="Higgins H."/>
            <person name="Honan T."/>
            <person name="Horn A."/>
            <person name="Houde N."/>
            <person name="Hughes L."/>
            <person name="Hulme W."/>
            <person name="Husby E."/>
            <person name="Iliev I."/>
            <person name="Jaffe D."/>
            <person name="Jones C."/>
            <person name="Kamal M."/>
            <person name="Kamat A."/>
            <person name="Kamvysselis M."/>
            <person name="Karlsson E."/>
            <person name="Kells C."/>
            <person name="Kieu A."/>
            <person name="Kisner P."/>
            <person name="Kodira C."/>
            <person name="Kulbokas E."/>
            <person name="Labutti K."/>
            <person name="Lama D."/>
            <person name="Landers T."/>
            <person name="Leger J."/>
            <person name="Levine S."/>
            <person name="Lewis D."/>
            <person name="Lewis T."/>
            <person name="Lindblad-toh K."/>
            <person name="Liu X."/>
            <person name="Lokyitsang T."/>
            <person name="Lokyitsang Y."/>
            <person name="Lucien O."/>
            <person name="Lui A."/>
            <person name="Ma L.J."/>
            <person name="Mabbitt R."/>
            <person name="Macdonald J."/>
            <person name="Maclean C."/>
            <person name="Major J."/>
            <person name="Manning J."/>
            <person name="Marabella R."/>
            <person name="Maru K."/>
            <person name="Matthews C."/>
            <person name="Mauceli E."/>
            <person name="Mccarthy M."/>
            <person name="Mcdonough S."/>
            <person name="Mcghee T."/>
            <person name="Meldrim J."/>
            <person name="Meneus L."/>
            <person name="Mesirov J."/>
            <person name="Mihalev A."/>
            <person name="Mihova T."/>
            <person name="Mikkelsen T."/>
            <person name="Mlenga V."/>
            <person name="Moru K."/>
            <person name="Mozes J."/>
            <person name="Mulrain L."/>
            <person name="Munson G."/>
            <person name="Naylor J."/>
            <person name="Newes C."/>
            <person name="Nguyen C."/>
            <person name="Nguyen N."/>
            <person name="Nguyen T."/>
            <person name="Nicol R."/>
            <person name="Nielsen C."/>
            <person name="Nizzari M."/>
            <person name="Norbu C."/>
            <person name="Norbu N."/>
            <person name="O'donnell P."/>
            <person name="Okoawo O."/>
            <person name="O'leary S."/>
            <person name="Omotosho B."/>
            <person name="O'neill K."/>
            <person name="Osman S."/>
            <person name="Parker S."/>
            <person name="Perrin D."/>
            <person name="Phunkhang P."/>
            <person name="Piqani B."/>
            <person name="Purcell S."/>
            <person name="Rachupka T."/>
            <person name="Ramasamy U."/>
            <person name="Rameau R."/>
            <person name="Ray V."/>
            <person name="Raymond C."/>
            <person name="Retta R."/>
            <person name="Richardson S."/>
            <person name="Rise C."/>
            <person name="Rodriguez J."/>
            <person name="Rogers J."/>
            <person name="Rogov P."/>
            <person name="Rutman M."/>
            <person name="Schupbach R."/>
            <person name="Seaman C."/>
            <person name="Settipalli S."/>
            <person name="Sharpe T."/>
            <person name="Sheridan J."/>
            <person name="Sherpa N."/>
            <person name="Shi J."/>
            <person name="Smirnov S."/>
            <person name="Smith C."/>
            <person name="Sougnez C."/>
            <person name="Spencer B."/>
            <person name="Stalker J."/>
            <person name="Stange-thomann N."/>
            <person name="Stavropoulos S."/>
            <person name="Stetson K."/>
            <person name="Stone C."/>
            <person name="Stone S."/>
            <person name="Stubbs M."/>
            <person name="Talamas J."/>
            <person name="Tchuinga P."/>
            <person name="Tenzing P."/>
            <person name="Tesfaye S."/>
            <person name="Theodore J."/>
            <person name="Thoulutsang Y."/>
            <person name="Topham K."/>
            <person name="Towey S."/>
            <person name="Tsamla T."/>
            <person name="Tsomo N."/>
            <person name="Vallee D."/>
            <person name="Vassiliev H."/>
            <person name="Venkataraman V."/>
            <person name="Vinson J."/>
            <person name="Vo A."/>
            <person name="Wade C."/>
            <person name="Wang S."/>
            <person name="Wangchuk T."/>
            <person name="Wangdi T."/>
            <person name="Whittaker C."/>
            <person name="Wilkinson J."/>
            <person name="Wu Y."/>
            <person name="Wyman D."/>
            <person name="Yadav S."/>
            <person name="Yang S."/>
            <person name="Yang X."/>
            <person name="Yeager S."/>
            <person name="Yee E."/>
            <person name="Young G."/>
            <person name="Zainoun J."/>
            <person name="Zembeck L."/>
            <person name="Zimmer A."/>
            <person name="Zody M."/>
            <person name="Lander E."/>
        </authorList>
    </citation>
    <scope>NUCLEOTIDE SEQUENCE [LARGE SCALE GENOMIC DNA]</scope>
</reference>
<evidence type="ECO:0000256" key="6">
    <source>
        <dbReference type="ARBA" id="ARBA00023136"/>
    </source>
</evidence>
<dbReference type="Ensembl" id="ENSCSAVT00000009888.1">
    <property type="protein sequence ID" value="ENSCSAVP00000009770.1"/>
    <property type="gene ID" value="ENSCSAVG00000005733.1"/>
</dbReference>
<evidence type="ECO:0000313" key="9">
    <source>
        <dbReference type="Ensembl" id="ENSCSAVP00000009770.1"/>
    </source>
</evidence>
<dbReference type="InterPro" id="IPR027417">
    <property type="entry name" value="P-loop_NTPase"/>
</dbReference>
<keyword evidence="5 7" id="KW-1133">Transmembrane helix</keyword>
<dbReference type="eggNOG" id="KOG0054">
    <property type="taxonomic scope" value="Eukaryota"/>
</dbReference>
<keyword evidence="4" id="KW-0067">ATP-binding</keyword>
<accession>H2YWQ9</accession>
<evidence type="ECO:0000256" key="5">
    <source>
        <dbReference type="ARBA" id="ARBA00022989"/>
    </source>
</evidence>
<evidence type="ECO:0000256" key="7">
    <source>
        <dbReference type="SAM" id="Phobius"/>
    </source>
</evidence>
<keyword evidence="10" id="KW-1185">Reference proteome</keyword>
<dbReference type="GO" id="GO:0140359">
    <property type="term" value="F:ABC-type transporter activity"/>
    <property type="evidence" value="ECO:0007669"/>
    <property type="project" value="InterPro"/>
</dbReference>
<dbReference type="GO" id="GO:0016887">
    <property type="term" value="F:ATP hydrolysis activity"/>
    <property type="evidence" value="ECO:0007669"/>
    <property type="project" value="InterPro"/>
</dbReference>